<keyword evidence="3" id="KW-1185">Reference proteome</keyword>
<accession>A0AAV6UQG7</accession>
<keyword evidence="1" id="KW-0812">Transmembrane</keyword>
<dbReference type="InterPro" id="IPR004245">
    <property type="entry name" value="DUF229"/>
</dbReference>
<dbReference type="Gene3D" id="3.40.720.10">
    <property type="entry name" value="Alkaline Phosphatase, subunit A"/>
    <property type="match status" value="1"/>
</dbReference>
<evidence type="ECO:0000313" key="2">
    <source>
        <dbReference type="EMBL" id="KAG8186660.1"/>
    </source>
</evidence>
<dbReference type="GO" id="GO:0005615">
    <property type="term" value="C:extracellular space"/>
    <property type="evidence" value="ECO:0007669"/>
    <property type="project" value="TreeGrafter"/>
</dbReference>
<dbReference type="CDD" id="cd16021">
    <property type="entry name" value="ALP_like"/>
    <property type="match status" value="1"/>
</dbReference>
<keyword evidence="1" id="KW-0472">Membrane</keyword>
<protein>
    <submittedName>
        <fullName evidence="2">Uncharacterized protein</fullName>
    </submittedName>
</protein>
<gene>
    <name evidence="2" type="ORF">JTE90_014736</name>
</gene>
<dbReference type="Proteomes" id="UP000827092">
    <property type="component" value="Unassembled WGS sequence"/>
</dbReference>
<reference evidence="2 3" key="1">
    <citation type="journal article" date="2022" name="Nat. Ecol. Evol.">
        <title>A masculinizing supergene underlies an exaggerated male reproductive morph in a spider.</title>
        <authorList>
            <person name="Hendrickx F."/>
            <person name="De Corte Z."/>
            <person name="Sonet G."/>
            <person name="Van Belleghem S.M."/>
            <person name="Kostlbacher S."/>
            <person name="Vangestel C."/>
        </authorList>
    </citation>
    <scope>NUCLEOTIDE SEQUENCE [LARGE SCALE GENOMIC DNA]</scope>
    <source>
        <strain evidence="2">W744_W776</strain>
    </source>
</reference>
<dbReference type="FunFam" id="3.40.720.10:FF:000017">
    <property type="entry name" value="Predicted protein"/>
    <property type="match status" value="1"/>
</dbReference>
<dbReference type="InterPro" id="IPR017850">
    <property type="entry name" value="Alkaline_phosphatase_core_sf"/>
</dbReference>
<dbReference type="Pfam" id="PF02995">
    <property type="entry name" value="DUF229"/>
    <property type="match status" value="1"/>
</dbReference>
<feature type="transmembrane region" description="Helical" evidence="1">
    <location>
        <begin position="12"/>
        <end position="30"/>
    </location>
</feature>
<organism evidence="2 3">
    <name type="scientific">Oedothorax gibbosus</name>
    <dbReference type="NCBI Taxonomy" id="931172"/>
    <lineage>
        <taxon>Eukaryota</taxon>
        <taxon>Metazoa</taxon>
        <taxon>Ecdysozoa</taxon>
        <taxon>Arthropoda</taxon>
        <taxon>Chelicerata</taxon>
        <taxon>Arachnida</taxon>
        <taxon>Araneae</taxon>
        <taxon>Araneomorphae</taxon>
        <taxon>Entelegynae</taxon>
        <taxon>Araneoidea</taxon>
        <taxon>Linyphiidae</taxon>
        <taxon>Erigoninae</taxon>
        <taxon>Oedothorax</taxon>
    </lineage>
</organism>
<proteinExistence type="predicted"/>
<dbReference type="PANTHER" id="PTHR10974:SF48">
    <property type="entry name" value="SULFATASE DOMAIN-CONTAINING PROTEIN"/>
    <property type="match status" value="1"/>
</dbReference>
<name>A0AAV6UQG7_9ARAC</name>
<dbReference type="AlphaFoldDB" id="A0AAV6UQG7"/>
<keyword evidence="1" id="KW-1133">Transmembrane helix</keyword>
<dbReference type="SUPFAM" id="SSF53649">
    <property type="entry name" value="Alkaline phosphatase-like"/>
    <property type="match status" value="1"/>
</dbReference>
<dbReference type="PANTHER" id="PTHR10974">
    <property type="entry name" value="FI08016P-RELATED"/>
    <property type="match status" value="1"/>
</dbReference>
<evidence type="ECO:0000256" key="1">
    <source>
        <dbReference type="SAM" id="Phobius"/>
    </source>
</evidence>
<evidence type="ECO:0000313" key="3">
    <source>
        <dbReference type="Proteomes" id="UP000827092"/>
    </source>
</evidence>
<dbReference type="EMBL" id="JAFNEN010000294">
    <property type="protein sequence ID" value="KAG8186660.1"/>
    <property type="molecule type" value="Genomic_DNA"/>
</dbReference>
<sequence>MFRRPPSRRTLLIGLLTIDFFIVSIVFLSLSSHNLPPAHISGHPYFLYDLDSNEPKSPPGQKCLLPRVHPFHPSIWQHFTPPKKIVCKSRSENFTYVDKDGLLRFNLSVVKGNGYKVGASLHCFWATVKRSGDNGVEDDKVVYGKEIPLHEDGSLLPTEVEFVQVRCQNFAGVSVYQQLHTHIQTTKKLESQTSVLKNAINVLIFGLDSMSRLSFIRLLPRTYHYLTEKLGMTVFRGMNKVGDNTYPNLVALLTGKKAYGGGLPSTKEDFDDWPLIWKNYSQAGYATMWAEDFPKFGLFNYLAKGFRRPPTDHYLRPFWLAVEESTLNKFSSHMCYGSVPKHMLQMNYVQQFISAYHETRIPYFGFSFLAELSHEYVSRIASADEQFEDFFKFLDHGGHLKNTVLIVMSDHGHRFDAIRSTQVGHIEERMPFYALRVPSSILVAQPHIHSSLSTNTGRLVSPYDMHATLEDLLNFATKNRTLGTSQPPLGCLGQSLFAEVPQNRSCQDASIPPHYCTCESESPILESDSRAICAADATVLHVNELLKNGGADIVTKCSVLTLKSVHSAHLVQSAEEDALKGGERIRVVVEVEPSGAIFEATTLVEDERTQVLVEVSRVNLYGEQSSCIRHVILRKYCYCRDILHLENNRTRTGVS</sequence>
<comment type="caution">
    <text evidence="2">The sequence shown here is derived from an EMBL/GenBank/DDBJ whole genome shotgun (WGS) entry which is preliminary data.</text>
</comment>